<protein>
    <submittedName>
        <fullName evidence="1">Uncharacterized protein</fullName>
    </submittedName>
</protein>
<keyword evidence="2" id="KW-1185">Reference proteome</keyword>
<sequence length="305" mass="33415">MSRSKFARLVKNDLQGLARGFGLNDEGRKIDLEDRLVEYFHNHKEELVRNSGYSKFFNLSDLEDGSSSSRSGSTSSVSNASSSASPEKEDEEGNEKEVVTEDKKIAILEPTIVGSGEEFRVALRGVDVFYNSFKTISSNVGRTVITENVKLQKKLSSVPVITTLFVGFETGLILFHHLFNYYLLYQNVHDFGADEPLTSPTSPVGELISLLKLVSFYGGSFVLLPIVASFYFNLTSSRLPLDPLIFALAKLMLSYFIFVGSSASAPLTELLGTAGYADRLHGAVGNVPFFTAFAGILLAIYDTLA</sequence>
<reference evidence="1 2" key="1">
    <citation type="journal article" date="2020" name="Front. Microbiol.">
        <title>Phenotypic and Genetic Characterization of the Cheese Ripening Yeast Geotrichum candidum.</title>
        <authorList>
            <person name="Perkins V."/>
            <person name="Vignola S."/>
            <person name="Lessard M.H."/>
            <person name="Plante P.L."/>
            <person name="Corbeil J."/>
            <person name="Dugat-Bony E."/>
            <person name="Frenette M."/>
            <person name="Labrie S."/>
        </authorList>
    </citation>
    <scope>NUCLEOTIDE SEQUENCE [LARGE SCALE GENOMIC DNA]</scope>
    <source>
        <strain evidence="1 2">LMA-1147</strain>
    </source>
</reference>
<evidence type="ECO:0000313" key="1">
    <source>
        <dbReference type="EMBL" id="KAF5096241.1"/>
    </source>
</evidence>
<organism evidence="1 2">
    <name type="scientific">Geotrichum galactomycetum</name>
    <dbReference type="NCBI Taxonomy" id="27317"/>
    <lineage>
        <taxon>Eukaryota</taxon>
        <taxon>Fungi</taxon>
        <taxon>Dikarya</taxon>
        <taxon>Ascomycota</taxon>
        <taxon>Saccharomycotina</taxon>
        <taxon>Dipodascomycetes</taxon>
        <taxon>Dipodascales</taxon>
        <taxon>Dipodascaceae</taxon>
        <taxon>Geotrichum</taxon>
    </lineage>
</organism>
<dbReference type="Proteomes" id="UP000744676">
    <property type="component" value="Unassembled WGS sequence"/>
</dbReference>
<accession>A0ACB6V339</accession>
<name>A0ACB6V339_9ASCO</name>
<evidence type="ECO:0000313" key="2">
    <source>
        <dbReference type="Proteomes" id="UP000744676"/>
    </source>
</evidence>
<comment type="caution">
    <text evidence="1">The sequence shown here is derived from an EMBL/GenBank/DDBJ whole genome shotgun (WGS) entry which is preliminary data.</text>
</comment>
<gene>
    <name evidence="1" type="ORF">D0Z00_002851</name>
</gene>
<proteinExistence type="predicted"/>
<dbReference type="EMBL" id="QVQA01000096">
    <property type="protein sequence ID" value="KAF5096241.1"/>
    <property type="molecule type" value="Genomic_DNA"/>
</dbReference>